<reference evidence="1" key="1">
    <citation type="submission" date="2014-09" db="EMBL/GenBank/DDBJ databases">
        <authorList>
            <person name="Magalhaes I.L.F."/>
            <person name="Oliveira U."/>
            <person name="Santos F.R."/>
            <person name="Vidigal T.H.D.A."/>
            <person name="Brescovit A.D."/>
            <person name="Santos A.J."/>
        </authorList>
    </citation>
    <scope>NUCLEOTIDE SEQUENCE</scope>
    <source>
        <tissue evidence="1">Shoot tissue taken approximately 20 cm above the soil surface</tissue>
    </source>
</reference>
<protein>
    <submittedName>
        <fullName evidence="1">Uncharacterized protein</fullName>
    </submittedName>
</protein>
<name>A0A0A9HFQ8_ARUDO</name>
<accession>A0A0A9HFQ8</accession>
<dbReference type="AlphaFoldDB" id="A0A0A9HFQ8"/>
<reference evidence="1" key="2">
    <citation type="journal article" date="2015" name="Data Brief">
        <title>Shoot transcriptome of the giant reed, Arundo donax.</title>
        <authorList>
            <person name="Barrero R.A."/>
            <person name="Guerrero F.D."/>
            <person name="Moolhuijzen P."/>
            <person name="Goolsby J.A."/>
            <person name="Tidwell J."/>
            <person name="Bellgard S.E."/>
            <person name="Bellgard M.I."/>
        </authorList>
    </citation>
    <scope>NUCLEOTIDE SEQUENCE</scope>
    <source>
        <tissue evidence="1">Shoot tissue taken approximately 20 cm above the soil surface</tissue>
    </source>
</reference>
<dbReference type="EMBL" id="GBRH01164210">
    <property type="protein sequence ID" value="JAE33686.1"/>
    <property type="molecule type" value="Transcribed_RNA"/>
</dbReference>
<organism evidence="1">
    <name type="scientific">Arundo donax</name>
    <name type="common">Giant reed</name>
    <name type="synonym">Donax arundinaceus</name>
    <dbReference type="NCBI Taxonomy" id="35708"/>
    <lineage>
        <taxon>Eukaryota</taxon>
        <taxon>Viridiplantae</taxon>
        <taxon>Streptophyta</taxon>
        <taxon>Embryophyta</taxon>
        <taxon>Tracheophyta</taxon>
        <taxon>Spermatophyta</taxon>
        <taxon>Magnoliopsida</taxon>
        <taxon>Liliopsida</taxon>
        <taxon>Poales</taxon>
        <taxon>Poaceae</taxon>
        <taxon>PACMAD clade</taxon>
        <taxon>Arundinoideae</taxon>
        <taxon>Arundineae</taxon>
        <taxon>Arundo</taxon>
    </lineage>
</organism>
<sequence length="94" mass="10697">MLFSSFPIDTLEQNAQIVCDKIHLQFFFLRSNGCPRYFLSTRPVFFSPKCGIACLILLVRLFNAAYGPFISPNDSSFPYGTAEKDLHGRKLMLI</sequence>
<evidence type="ECO:0000313" key="1">
    <source>
        <dbReference type="EMBL" id="JAE33686.1"/>
    </source>
</evidence>
<proteinExistence type="predicted"/>